<gene>
    <name evidence="2" type="ORF">NKI33_06010</name>
</gene>
<evidence type="ECO:0000313" key="2">
    <source>
        <dbReference type="EMBL" id="MER8932517.1"/>
    </source>
</evidence>
<protein>
    <submittedName>
        <fullName evidence="2">Class I SAM-dependent methyltransferase</fullName>
    </submittedName>
</protein>
<sequence length="244" mass="27661">MDSVDDVGICSMTAGKPAAILFQQQWRTYRKIVDNNYLFHREAYECLHRTLAGEMDKPFRFLDIACGDASSTVDALKGTMVAQYDGIDLSEPALQMAARNLAPLSCPFELHHADFGAALRQWSEPVDVVSVGLSLHHFRAPEKLDLMREIRRVVGQDGVLVLYENTSPDGECRESWMARWDIQRPHWTALSAVEWDAVTSHVHENDHPETASTWHELGRAAAFGRVRELFVAPTDLFRLYCFQV</sequence>
<accession>A0ABV1YBS1</accession>
<keyword evidence="3" id="KW-1185">Reference proteome</keyword>
<dbReference type="CDD" id="cd02440">
    <property type="entry name" value="AdoMet_MTases"/>
    <property type="match status" value="1"/>
</dbReference>
<evidence type="ECO:0000259" key="1">
    <source>
        <dbReference type="Pfam" id="PF13649"/>
    </source>
</evidence>
<feature type="domain" description="Methyltransferase" evidence="1">
    <location>
        <begin position="62"/>
        <end position="158"/>
    </location>
</feature>
<organism evidence="2 3">
    <name type="scientific">Mesorhizobium opportunistum</name>
    <dbReference type="NCBI Taxonomy" id="593909"/>
    <lineage>
        <taxon>Bacteria</taxon>
        <taxon>Pseudomonadati</taxon>
        <taxon>Pseudomonadota</taxon>
        <taxon>Alphaproteobacteria</taxon>
        <taxon>Hyphomicrobiales</taxon>
        <taxon>Phyllobacteriaceae</taxon>
        <taxon>Mesorhizobium</taxon>
    </lineage>
</organism>
<dbReference type="PANTHER" id="PTHR43591">
    <property type="entry name" value="METHYLTRANSFERASE"/>
    <property type="match status" value="1"/>
</dbReference>
<comment type="caution">
    <text evidence="2">The sequence shown here is derived from an EMBL/GenBank/DDBJ whole genome shotgun (WGS) entry which is preliminary data.</text>
</comment>
<dbReference type="Gene3D" id="3.40.50.150">
    <property type="entry name" value="Vaccinia Virus protein VP39"/>
    <property type="match status" value="1"/>
</dbReference>
<name>A0ABV1YBS1_9HYPH</name>
<dbReference type="GO" id="GO:0032259">
    <property type="term" value="P:methylation"/>
    <property type="evidence" value="ECO:0007669"/>
    <property type="project" value="UniProtKB-KW"/>
</dbReference>
<dbReference type="Proteomes" id="UP001464387">
    <property type="component" value="Unassembled WGS sequence"/>
</dbReference>
<dbReference type="InterPro" id="IPR041698">
    <property type="entry name" value="Methyltransf_25"/>
</dbReference>
<dbReference type="SUPFAM" id="SSF53335">
    <property type="entry name" value="S-adenosyl-L-methionine-dependent methyltransferases"/>
    <property type="match status" value="1"/>
</dbReference>
<keyword evidence="2" id="KW-0489">Methyltransferase</keyword>
<evidence type="ECO:0000313" key="3">
    <source>
        <dbReference type="Proteomes" id="UP001464387"/>
    </source>
</evidence>
<keyword evidence="2" id="KW-0808">Transferase</keyword>
<dbReference type="Pfam" id="PF13649">
    <property type="entry name" value="Methyltransf_25"/>
    <property type="match status" value="1"/>
</dbReference>
<dbReference type="GO" id="GO:0008168">
    <property type="term" value="F:methyltransferase activity"/>
    <property type="evidence" value="ECO:0007669"/>
    <property type="project" value="UniProtKB-KW"/>
</dbReference>
<dbReference type="EMBL" id="JAMYPJ010000006">
    <property type="protein sequence ID" value="MER8932517.1"/>
    <property type="molecule type" value="Genomic_DNA"/>
</dbReference>
<dbReference type="RefSeq" id="WP_287273303.1">
    <property type="nucleotide sequence ID" value="NZ_JAMYMY010000005.1"/>
</dbReference>
<reference evidence="2 3" key="1">
    <citation type="journal article" date="2024" name="Proc. Natl. Acad. Sci. U.S.A.">
        <title>The evolutionary genomics of adaptation to stress in wild rhizobium bacteria.</title>
        <authorList>
            <person name="Kehlet-Delgado H."/>
            <person name="Montoya A.P."/>
            <person name="Jensen K.T."/>
            <person name="Wendlandt C.E."/>
            <person name="Dexheimer C."/>
            <person name="Roberts M."/>
            <person name="Torres Martinez L."/>
            <person name="Friesen M.L."/>
            <person name="Griffitts J.S."/>
            <person name="Porter S.S."/>
        </authorList>
    </citation>
    <scope>NUCLEOTIDE SEQUENCE [LARGE SCALE GENOMIC DNA]</scope>
    <source>
        <strain evidence="2 3">M0729</strain>
    </source>
</reference>
<dbReference type="InterPro" id="IPR029063">
    <property type="entry name" value="SAM-dependent_MTases_sf"/>
</dbReference>
<proteinExistence type="predicted"/>